<dbReference type="AlphaFoldDB" id="A0AAD9XM62"/>
<organism evidence="1 2">
    <name type="scientific">Dipteronia dyeriana</name>
    <dbReference type="NCBI Taxonomy" id="168575"/>
    <lineage>
        <taxon>Eukaryota</taxon>
        <taxon>Viridiplantae</taxon>
        <taxon>Streptophyta</taxon>
        <taxon>Embryophyta</taxon>
        <taxon>Tracheophyta</taxon>
        <taxon>Spermatophyta</taxon>
        <taxon>Magnoliopsida</taxon>
        <taxon>eudicotyledons</taxon>
        <taxon>Gunneridae</taxon>
        <taxon>Pentapetalae</taxon>
        <taxon>rosids</taxon>
        <taxon>malvids</taxon>
        <taxon>Sapindales</taxon>
        <taxon>Sapindaceae</taxon>
        <taxon>Hippocastanoideae</taxon>
        <taxon>Acereae</taxon>
        <taxon>Dipteronia</taxon>
    </lineage>
</organism>
<accession>A0AAD9XM62</accession>
<reference evidence="1" key="1">
    <citation type="journal article" date="2023" name="Plant J.">
        <title>Genome sequences and population genomics provide insights into the demographic history, inbreeding, and mutation load of two 'living fossil' tree species of Dipteronia.</title>
        <authorList>
            <person name="Feng Y."/>
            <person name="Comes H.P."/>
            <person name="Chen J."/>
            <person name="Zhu S."/>
            <person name="Lu R."/>
            <person name="Zhang X."/>
            <person name="Li P."/>
            <person name="Qiu J."/>
            <person name="Olsen K.M."/>
            <person name="Qiu Y."/>
        </authorList>
    </citation>
    <scope>NUCLEOTIDE SEQUENCE</scope>
    <source>
        <strain evidence="1">KIB01</strain>
    </source>
</reference>
<protein>
    <submittedName>
        <fullName evidence="1">Uncharacterized protein</fullName>
    </submittedName>
</protein>
<evidence type="ECO:0000313" key="1">
    <source>
        <dbReference type="EMBL" id="KAK2661866.1"/>
    </source>
</evidence>
<gene>
    <name evidence="1" type="ORF">Ddye_000440</name>
</gene>
<keyword evidence="2" id="KW-1185">Reference proteome</keyword>
<name>A0AAD9XM62_9ROSI</name>
<evidence type="ECO:0000313" key="2">
    <source>
        <dbReference type="Proteomes" id="UP001280121"/>
    </source>
</evidence>
<dbReference type="EMBL" id="JANJYI010000001">
    <property type="protein sequence ID" value="KAK2661866.1"/>
    <property type="molecule type" value="Genomic_DNA"/>
</dbReference>
<proteinExistence type="predicted"/>
<dbReference type="Proteomes" id="UP001280121">
    <property type="component" value="Unassembled WGS sequence"/>
</dbReference>
<sequence length="153" mass="17317">MVADTEVAFRMELQERGHEEKCTHTKRYKSKAVSKMQTTLRDVVDRLDGLVVNYGKITQATKFTICKFQRGFKEDLSFLTLEFYNLLTFIEHELQAIHTKVADVCTEWASHKTSLTVGFTATSSSSTSSAIQVLMAATYNDPRYQGAMESDRG</sequence>
<comment type="caution">
    <text evidence="1">The sequence shown here is derived from an EMBL/GenBank/DDBJ whole genome shotgun (WGS) entry which is preliminary data.</text>
</comment>